<feature type="region of interest" description="Disordered" evidence="1">
    <location>
        <begin position="132"/>
        <end position="190"/>
    </location>
</feature>
<name>A0A6P6D043_PTEVA</name>
<dbReference type="RefSeq" id="XP_023392942.1">
    <property type="nucleotide sequence ID" value="XM_023537174.1"/>
</dbReference>
<dbReference type="AlphaFoldDB" id="A0A6P6D043"/>
<dbReference type="Proteomes" id="UP000515202">
    <property type="component" value="Unplaced"/>
</dbReference>
<accession>A0A6P6D043</accession>
<evidence type="ECO:0000313" key="3">
    <source>
        <dbReference type="RefSeq" id="XP_023392942.1"/>
    </source>
</evidence>
<sequence>MRTPGTCSPRGPAGEEGREFIGKRGVWPCTPRCLTRGPATAPRSRLQLPALPARPGPHRLPRRPCGDLAGARFGDGAPAKKATRCSGLRAAQVGGLEEEVVSALPFPRRAQTWGARRAALHPRCKRGAWSETRGETLTGNASESPAPLCPTHRHPLPAPRPSHTQREKYQKGRGGRTAAGGGGWERKERAREDLPEDFRWGAESRARRKMFWRQLQDMREESPSTFPGTGGLEQLNASKILKVIRGIINGRLSGACHLILDFLSYKRYAALPDFSSPLASFFF</sequence>
<proteinExistence type="predicted"/>
<dbReference type="GeneID" id="111746230"/>
<protein>
    <submittedName>
        <fullName evidence="3">Uncharacterized protein LOC111746230</fullName>
    </submittedName>
</protein>
<organism evidence="2 3">
    <name type="scientific">Pteropus vampyrus</name>
    <name type="common">Large flying fox</name>
    <dbReference type="NCBI Taxonomy" id="132908"/>
    <lineage>
        <taxon>Eukaryota</taxon>
        <taxon>Metazoa</taxon>
        <taxon>Chordata</taxon>
        <taxon>Craniata</taxon>
        <taxon>Vertebrata</taxon>
        <taxon>Euteleostomi</taxon>
        <taxon>Mammalia</taxon>
        <taxon>Eutheria</taxon>
        <taxon>Laurasiatheria</taxon>
        <taxon>Chiroptera</taxon>
        <taxon>Yinpterochiroptera</taxon>
        <taxon>Pteropodoidea</taxon>
        <taxon>Pteropodidae</taxon>
        <taxon>Pteropodinae</taxon>
        <taxon>Pteropus</taxon>
    </lineage>
</organism>
<evidence type="ECO:0000256" key="1">
    <source>
        <dbReference type="SAM" id="MobiDB-lite"/>
    </source>
</evidence>
<dbReference type="KEGG" id="pvp:111746230"/>
<gene>
    <name evidence="3" type="primary">LOC111746230</name>
</gene>
<evidence type="ECO:0000313" key="2">
    <source>
        <dbReference type="Proteomes" id="UP000515202"/>
    </source>
</evidence>
<feature type="region of interest" description="Disordered" evidence="1">
    <location>
        <begin position="38"/>
        <end position="63"/>
    </location>
</feature>
<keyword evidence="2" id="KW-1185">Reference proteome</keyword>
<reference evidence="3" key="1">
    <citation type="submission" date="2025-08" db="UniProtKB">
        <authorList>
            <consortium name="RefSeq"/>
        </authorList>
    </citation>
    <scope>IDENTIFICATION</scope>
    <source>
        <tissue evidence="3">Kidney</tissue>
    </source>
</reference>